<dbReference type="STRING" id="927664.SAMN05421780_103225"/>
<reference evidence="4 5" key="1">
    <citation type="submission" date="2016-10" db="EMBL/GenBank/DDBJ databases">
        <authorList>
            <person name="de Groot N.N."/>
        </authorList>
    </citation>
    <scope>NUCLEOTIDE SEQUENCE [LARGE SCALE GENOMIC DNA]</scope>
    <source>
        <strain evidence="4 5">DSM 6793</strain>
    </source>
</reference>
<dbReference type="OrthoDB" id="5319888at2"/>
<evidence type="ECO:0000313" key="5">
    <source>
        <dbReference type="Proteomes" id="UP000199514"/>
    </source>
</evidence>
<dbReference type="EMBL" id="FOLE01000003">
    <property type="protein sequence ID" value="SFC19403.1"/>
    <property type="molecule type" value="Genomic_DNA"/>
</dbReference>
<dbReference type="SUPFAM" id="SSF55729">
    <property type="entry name" value="Acyl-CoA N-acyltransferases (Nat)"/>
    <property type="match status" value="1"/>
</dbReference>
<dbReference type="Proteomes" id="UP000199514">
    <property type="component" value="Unassembled WGS sequence"/>
</dbReference>
<keyword evidence="5" id="KW-1185">Reference proteome</keyword>
<dbReference type="RefSeq" id="WP_091510174.1">
    <property type="nucleotide sequence ID" value="NZ_FOLE01000003.1"/>
</dbReference>
<protein>
    <submittedName>
        <fullName evidence="4">Acetyltransferase (GNAT) domain-containing protein</fullName>
    </submittedName>
</protein>
<dbReference type="Pfam" id="PF00583">
    <property type="entry name" value="Acetyltransf_1"/>
    <property type="match status" value="2"/>
</dbReference>
<keyword evidence="1 4" id="KW-0808">Transferase</keyword>
<evidence type="ECO:0000313" key="4">
    <source>
        <dbReference type="EMBL" id="SFC19403.1"/>
    </source>
</evidence>
<organism evidence="4 5">
    <name type="scientific">Flexibacter flexilis DSM 6793</name>
    <dbReference type="NCBI Taxonomy" id="927664"/>
    <lineage>
        <taxon>Bacteria</taxon>
        <taxon>Pseudomonadati</taxon>
        <taxon>Bacteroidota</taxon>
        <taxon>Cytophagia</taxon>
        <taxon>Cytophagales</taxon>
        <taxon>Flexibacteraceae</taxon>
        <taxon>Flexibacter</taxon>
    </lineage>
</organism>
<dbReference type="CDD" id="cd04301">
    <property type="entry name" value="NAT_SF"/>
    <property type="match status" value="1"/>
</dbReference>
<dbReference type="PANTHER" id="PTHR43420">
    <property type="entry name" value="ACETYLTRANSFERASE"/>
    <property type="match status" value="1"/>
</dbReference>
<dbReference type="PROSITE" id="PS51186">
    <property type="entry name" value="GNAT"/>
    <property type="match status" value="1"/>
</dbReference>
<dbReference type="AlphaFoldDB" id="A0A1I1HD38"/>
<feature type="domain" description="N-acetyltransferase" evidence="3">
    <location>
        <begin position="1"/>
        <end position="145"/>
    </location>
</feature>
<dbReference type="InterPro" id="IPR000182">
    <property type="entry name" value="GNAT_dom"/>
</dbReference>
<sequence>MEINTLENISLPELTQAFNLAFSDYLIPMHLTEPVLAAKIHAENIDLSWSVGAFDGGQLVGFVLHGTNKTAVYNAGTGVVPSHRKQQITRQLYDFILPKLKANHFESVQLEVIEANEKAIRAYQKIGFETVRVLQSYKGMIQPKYQPIAWQLQRLDALDWPLAQTFWDWPPTWQNSIQTIGNQQENIQIWALCTPEGSLISYLIYNQQSNRIQQFATHPAHRHKGAATYLFSHLAKQINKQTAMINADKADRTTDQFLSGIGLKRFIAQYEMMLSL</sequence>
<dbReference type="InterPro" id="IPR050680">
    <property type="entry name" value="YpeA/RimI_acetyltransf"/>
</dbReference>
<dbReference type="PANTHER" id="PTHR43420:SF44">
    <property type="entry name" value="ACETYLTRANSFERASE YPEA"/>
    <property type="match status" value="1"/>
</dbReference>
<evidence type="ECO:0000256" key="2">
    <source>
        <dbReference type="ARBA" id="ARBA00023315"/>
    </source>
</evidence>
<proteinExistence type="predicted"/>
<evidence type="ECO:0000259" key="3">
    <source>
        <dbReference type="PROSITE" id="PS51186"/>
    </source>
</evidence>
<dbReference type="InterPro" id="IPR016181">
    <property type="entry name" value="Acyl_CoA_acyltransferase"/>
</dbReference>
<keyword evidence="2" id="KW-0012">Acyltransferase</keyword>
<dbReference type="GO" id="GO:0016747">
    <property type="term" value="F:acyltransferase activity, transferring groups other than amino-acyl groups"/>
    <property type="evidence" value="ECO:0007669"/>
    <property type="project" value="InterPro"/>
</dbReference>
<name>A0A1I1HD38_9BACT</name>
<evidence type="ECO:0000256" key="1">
    <source>
        <dbReference type="ARBA" id="ARBA00022679"/>
    </source>
</evidence>
<gene>
    <name evidence="4" type="ORF">SAMN05421780_103225</name>
</gene>
<dbReference type="Gene3D" id="3.40.630.30">
    <property type="match status" value="2"/>
</dbReference>
<accession>A0A1I1HD38</accession>